<gene>
    <name evidence="1" type="ORF">NPIL_225431</name>
</gene>
<sequence length="116" mass="13663">MSNRETCALSVCTVGPGNHAMKLPSRHMDRYTPFLMIPLVSHVYRFLFPMDHILMTILFQEQLLIPPKKQRTETRYVMLVQRTVDVKWDHRIVQTLGILPSHEDFVTHVHDRARAR</sequence>
<comment type="caution">
    <text evidence="1">The sequence shown here is derived from an EMBL/GenBank/DDBJ whole genome shotgun (WGS) entry which is preliminary data.</text>
</comment>
<dbReference type="AlphaFoldDB" id="A0A8X6NSK2"/>
<keyword evidence="2" id="KW-1185">Reference proteome</keyword>
<accession>A0A8X6NSK2</accession>
<dbReference type="Proteomes" id="UP000887013">
    <property type="component" value="Unassembled WGS sequence"/>
</dbReference>
<reference evidence="1" key="1">
    <citation type="submission" date="2020-08" db="EMBL/GenBank/DDBJ databases">
        <title>Multicomponent nature underlies the extraordinary mechanical properties of spider dragline silk.</title>
        <authorList>
            <person name="Kono N."/>
            <person name="Nakamura H."/>
            <person name="Mori M."/>
            <person name="Yoshida Y."/>
            <person name="Ohtoshi R."/>
            <person name="Malay A.D."/>
            <person name="Moran D.A.P."/>
            <person name="Tomita M."/>
            <person name="Numata K."/>
            <person name="Arakawa K."/>
        </authorList>
    </citation>
    <scope>NUCLEOTIDE SEQUENCE</scope>
</reference>
<evidence type="ECO:0000313" key="2">
    <source>
        <dbReference type="Proteomes" id="UP000887013"/>
    </source>
</evidence>
<dbReference type="EMBL" id="BMAW01012549">
    <property type="protein sequence ID" value="GFT29284.1"/>
    <property type="molecule type" value="Genomic_DNA"/>
</dbReference>
<evidence type="ECO:0000313" key="1">
    <source>
        <dbReference type="EMBL" id="GFT29284.1"/>
    </source>
</evidence>
<name>A0A8X6NSK2_NEPPI</name>
<organism evidence="1 2">
    <name type="scientific">Nephila pilipes</name>
    <name type="common">Giant wood spider</name>
    <name type="synonym">Nephila maculata</name>
    <dbReference type="NCBI Taxonomy" id="299642"/>
    <lineage>
        <taxon>Eukaryota</taxon>
        <taxon>Metazoa</taxon>
        <taxon>Ecdysozoa</taxon>
        <taxon>Arthropoda</taxon>
        <taxon>Chelicerata</taxon>
        <taxon>Arachnida</taxon>
        <taxon>Araneae</taxon>
        <taxon>Araneomorphae</taxon>
        <taxon>Entelegynae</taxon>
        <taxon>Araneoidea</taxon>
        <taxon>Nephilidae</taxon>
        <taxon>Nephila</taxon>
    </lineage>
</organism>
<protein>
    <submittedName>
        <fullName evidence="1">Uncharacterized protein</fullName>
    </submittedName>
</protein>
<proteinExistence type="predicted"/>